<feature type="transmembrane region" description="Helical" evidence="9">
    <location>
        <begin position="156"/>
        <end position="177"/>
    </location>
</feature>
<feature type="transmembrane region" description="Helical" evidence="9">
    <location>
        <begin position="189"/>
        <end position="209"/>
    </location>
</feature>
<feature type="transmembrane region" description="Helical" evidence="9">
    <location>
        <begin position="439"/>
        <end position="460"/>
    </location>
</feature>
<evidence type="ECO:0000313" key="12">
    <source>
        <dbReference type="Proteomes" id="UP000601223"/>
    </source>
</evidence>
<keyword evidence="3" id="KW-0808">Transferase</keyword>
<dbReference type="EMBL" id="BONF01000019">
    <property type="protein sequence ID" value="GIF82359.1"/>
    <property type="molecule type" value="Genomic_DNA"/>
</dbReference>
<dbReference type="InterPro" id="IPR045378">
    <property type="entry name" value="LNT_N"/>
</dbReference>
<evidence type="ECO:0000256" key="6">
    <source>
        <dbReference type="ARBA" id="ARBA00023136"/>
    </source>
</evidence>
<reference evidence="11 12" key="1">
    <citation type="submission" date="2021-01" db="EMBL/GenBank/DDBJ databases">
        <title>Whole genome shotgun sequence of Catellatospora bangladeshensis NBRC 107357.</title>
        <authorList>
            <person name="Komaki H."/>
            <person name="Tamura T."/>
        </authorList>
    </citation>
    <scope>NUCLEOTIDE SEQUENCE [LARGE SCALE GENOMIC DNA]</scope>
    <source>
        <strain evidence="11 12">NBRC 107357</strain>
    </source>
</reference>
<keyword evidence="6 9" id="KW-0472">Membrane</keyword>
<comment type="subcellular location">
    <subcellularLocation>
        <location evidence="1">Cell membrane</location>
        <topology evidence="1">Multi-pass membrane protein</topology>
    </subcellularLocation>
</comment>
<evidence type="ECO:0000256" key="4">
    <source>
        <dbReference type="ARBA" id="ARBA00022692"/>
    </source>
</evidence>
<keyword evidence="2" id="KW-1003">Cell membrane</keyword>
<dbReference type="RefSeq" id="WP_203747421.1">
    <property type="nucleotide sequence ID" value="NZ_BONF01000019.1"/>
</dbReference>
<proteinExistence type="predicted"/>
<dbReference type="Pfam" id="PF20154">
    <property type="entry name" value="LNT_N"/>
    <property type="match status" value="1"/>
</dbReference>
<keyword evidence="7" id="KW-0012">Acyltransferase</keyword>
<dbReference type="InterPro" id="IPR004563">
    <property type="entry name" value="Apolipo_AcylTrfase"/>
</dbReference>
<evidence type="ECO:0000256" key="2">
    <source>
        <dbReference type="ARBA" id="ARBA00022475"/>
    </source>
</evidence>
<dbReference type="PANTHER" id="PTHR38686">
    <property type="entry name" value="APOLIPOPROTEIN N-ACYLTRANSFERASE"/>
    <property type="match status" value="1"/>
</dbReference>
<protein>
    <submittedName>
        <fullName evidence="11">Apolipoprotein N-acyltransferase</fullName>
    </submittedName>
</protein>
<feature type="transmembrane region" description="Helical" evidence="9">
    <location>
        <begin position="36"/>
        <end position="62"/>
    </location>
</feature>
<dbReference type="Gene3D" id="3.60.110.10">
    <property type="entry name" value="Carbon-nitrogen hydrolase"/>
    <property type="match status" value="1"/>
</dbReference>
<keyword evidence="12" id="KW-1185">Reference proteome</keyword>
<evidence type="ECO:0000256" key="3">
    <source>
        <dbReference type="ARBA" id="ARBA00022679"/>
    </source>
</evidence>
<dbReference type="InterPro" id="IPR036526">
    <property type="entry name" value="C-N_Hydrolase_sf"/>
</dbReference>
<evidence type="ECO:0000256" key="7">
    <source>
        <dbReference type="ARBA" id="ARBA00023315"/>
    </source>
</evidence>
<evidence type="ECO:0000256" key="8">
    <source>
        <dbReference type="SAM" id="MobiDB-lite"/>
    </source>
</evidence>
<dbReference type="SUPFAM" id="SSF56317">
    <property type="entry name" value="Carbon-nitrogen hydrolase"/>
    <property type="match status" value="1"/>
</dbReference>
<accession>A0A8J3JSG5</accession>
<evidence type="ECO:0000313" key="11">
    <source>
        <dbReference type="EMBL" id="GIF82359.1"/>
    </source>
</evidence>
<dbReference type="InterPro" id="IPR003010">
    <property type="entry name" value="C-N_Hydrolase"/>
</dbReference>
<dbReference type="Proteomes" id="UP000601223">
    <property type="component" value="Unassembled WGS sequence"/>
</dbReference>
<keyword evidence="5 9" id="KW-1133">Transmembrane helix</keyword>
<feature type="compositionally biased region" description="Basic and acidic residues" evidence="8">
    <location>
        <begin position="471"/>
        <end position="482"/>
    </location>
</feature>
<dbReference type="PROSITE" id="PS50263">
    <property type="entry name" value="CN_HYDROLASE"/>
    <property type="match status" value="1"/>
</dbReference>
<name>A0A8J3JSG5_9ACTN</name>
<comment type="caution">
    <text evidence="11">The sequence shown here is derived from an EMBL/GenBank/DDBJ whole genome shotgun (WGS) entry which is preliminary data.</text>
</comment>
<keyword evidence="4 9" id="KW-0812">Transmembrane</keyword>
<evidence type="ECO:0000256" key="5">
    <source>
        <dbReference type="ARBA" id="ARBA00022989"/>
    </source>
</evidence>
<feature type="region of interest" description="Disordered" evidence="8">
    <location>
        <begin position="471"/>
        <end position="493"/>
    </location>
</feature>
<organism evidence="11 12">
    <name type="scientific">Catellatospora bangladeshensis</name>
    <dbReference type="NCBI Taxonomy" id="310355"/>
    <lineage>
        <taxon>Bacteria</taxon>
        <taxon>Bacillati</taxon>
        <taxon>Actinomycetota</taxon>
        <taxon>Actinomycetes</taxon>
        <taxon>Micromonosporales</taxon>
        <taxon>Micromonosporaceae</taxon>
        <taxon>Catellatospora</taxon>
    </lineage>
</organism>
<dbReference type="PANTHER" id="PTHR38686:SF1">
    <property type="entry name" value="APOLIPOPROTEIN N-ACYLTRANSFERASE"/>
    <property type="match status" value="1"/>
</dbReference>
<dbReference type="Pfam" id="PF00795">
    <property type="entry name" value="CN_hydrolase"/>
    <property type="match status" value="1"/>
</dbReference>
<evidence type="ECO:0000256" key="1">
    <source>
        <dbReference type="ARBA" id="ARBA00004651"/>
    </source>
</evidence>
<evidence type="ECO:0000259" key="10">
    <source>
        <dbReference type="PROSITE" id="PS50263"/>
    </source>
</evidence>
<dbReference type="GO" id="GO:0005886">
    <property type="term" value="C:plasma membrane"/>
    <property type="evidence" value="ECO:0007669"/>
    <property type="project" value="UniProtKB-SubCell"/>
</dbReference>
<feature type="transmembrane region" description="Helical" evidence="9">
    <location>
        <begin position="83"/>
        <end position="105"/>
    </location>
</feature>
<evidence type="ECO:0000256" key="9">
    <source>
        <dbReference type="SAM" id="Phobius"/>
    </source>
</evidence>
<dbReference type="GO" id="GO:0042158">
    <property type="term" value="P:lipoprotein biosynthetic process"/>
    <property type="evidence" value="ECO:0007669"/>
    <property type="project" value="InterPro"/>
</dbReference>
<dbReference type="AlphaFoldDB" id="A0A8J3JSG5"/>
<gene>
    <name evidence="11" type="primary">lnt_2</name>
    <name evidence="11" type="ORF">Cba03nite_37080</name>
</gene>
<sequence>MASARERAAAGLAAAASGTALYFGTGLHPLPWLTWIALIPVLVVAVRLGWLGAAAAAFAAWLAGELNQWTYLTGDIGMPKAAAAAILLAAAGLFAATVLVFRALVRRGRPAAAVLAPPALWVGLEYAFATASPDGAFWSLAYTQADVLPLIQVASLTSYLGVTFLLLAVPAAVVVAVRAGSGGPARWRPVVAVAIGSAAVAAYGLIQLARPVDGPVERIAVIAQPGRGDHLDVATAAGTALLDGYLAQIRTAARAGATTVVLPEAVLVADAGKLDGVIEALAAAAREGGTTIAFGVAVRHGHNTAQIVTPDSVSAYHKQHLLFTEPYRQGTGPAFVPGRPWGVAICKDLDFPELARAYRAGGAQLLLVPAWDVGRDAWLHSRMAVMRGVENGMPIVRSGRTGALTVSDAAGRVLAEARTGESGFATVTYDLPVAARSTVYTGAGSWFAWLCILVGLGCLARLHRRAQPREDGPAAVRADHARSAAQPPAHVEV</sequence>
<dbReference type="GO" id="GO:0016410">
    <property type="term" value="F:N-acyltransferase activity"/>
    <property type="evidence" value="ECO:0007669"/>
    <property type="project" value="InterPro"/>
</dbReference>
<feature type="domain" description="CN hydrolase" evidence="10">
    <location>
        <begin position="218"/>
        <end position="431"/>
    </location>
</feature>